<dbReference type="GO" id="GO:0016491">
    <property type="term" value="F:oxidoreductase activity"/>
    <property type="evidence" value="ECO:0007669"/>
    <property type="project" value="InterPro"/>
</dbReference>
<dbReference type="GO" id="GO:0010181">
    <property type="term" value="F:FMN binding"/>
    <property type="evidence" value="ECO:0007669"/>
    <property type="project" value="InterPro"/>
</dbReference>
<dbReference type="AlphaFoldDB" id="A0A8I2YUE3"/>
<dbReference type="SUPFAM" id="SSF51395">
    <property type="entry name" value="FMN-linked oxidoreductases"/>
    <property type="match status" value="1"/>
</dbReference>
<dbReference type="PANTHER" id="PTHR22893">
    <property type="entry name" value="NADH OXIDOREDUCTASE-RELATED"/>
    <property type="match status" value="1"/>
</dbReference>
<dbReference type="InterPro" id="IPR045247">
    <property type="entry name" value="Oye-like"/>
</dbReference>
<evidence type="ECO:0000313" key="3">
    <source>
        <dbReference type="Proteomes" id="UP000683000"/>
    </source>
</evidence>
<evidence type="ECO:0000313" key="2">
    <source>
        <dbReference type="EMBL" id="KAG6378315.1"/>
    </source>
</evidence>
<gene>
    <name evidence="2" type="ORF">JVT61DRAFT_14036</name>
</gene>
<dbReference type="EMBL" id="JAGFBS010000007">
    <property type="protein sequence ID" value="KAG6378315.1"/>
    <property type="molecule type" value="Genomic_DNA"/>
</dbReference>
<organism evidence="2 3">
    <name type="scientific">Boletus reticuloceps</name>
    <dbReference type="NCBI Taxonomy" id="495285"/>
    <lineage>
        <taxon>Eukaryota</taxon>
        <taxon>Fungi</taxon>
        <taxon>Dikarya</taxon>
        <taxon>Basidiomycota</taxon>
        <taxon>Agaricomycotina</taxon>
        <taxon>Agaricomycetes</taxon>
        <taxon>Agaricomycetidae</taxon>
        <taxon>Boletales</taxon>
        <taxon>Boletineae</taxon>
        <taxon>Boletaceae</taxon>
        <taxon>Boletoideae</taxon>
        <taxon>Boletus</taxon>
    </lineage>
</organism>
<dbReference type="Pfam" id="PF00724">
    <property type="entry name" value="Oxidored_FMN"/>
    <property type="match status" value="1"/>
</dbReference>
<comment type="caution">
    <text evidence="2">The sequence shown here is derived from an EMBL/GenBank/DDBJ whole genome shotgun (WGS) entry which is preliminary data.</text>
</comment>
<sequence>MPVKQPTVPLHKASGLLASPVTAATYQTPALFKPIKVGRLTLQHRIVLAPLTRFRAYTFHVPGPQQASYYSQRGSTPGTLLITEGTFTSHDAGGYGNVPGIYTDEHIKGHRRRACQGIVHWHTYTIGYTCVNYSAPR</sequence>
<reference evidence="2" key="1">
    <citation type="submission" date="2021-03" db="EMBL/GenBank/DDBJ databases">
        <title>Evolutionary innovations through gain and loss of genes in the ectomycorrhizal Boletales.</title>
        <authorList>
            <person name="Wu G."/>
            <person name="Miyauchi S."/>
            <person name="Morin E."/>
            <person name="Yang Z.-L."/>
            <person name="Xu J."/>
            <person name="Martin F.M."/>
        </authorList>
    </citation>
    <scope>NUCLEOTIDE SEQUENCE</scope>
    <source>
        <strain evidence="2">BR01</strain>
    </source>
</reference>
<evidence type="ECO:0000259" key="1">
    <source>
        <dbReference type="Pfam" id="PF00724"/>
    </source>
</evidence>
<dbReference type="OrthoDB" id="276546at2759"/>
<dbReference type="PANTHER" id="PTHR22893:SF91">
    <property type="entry name" value="NADPH DEHYDROGENASE 2-RELATED"/>
    <property type="match status" value="1"/>
</dbReference>
<name>A0A8I2YUE3_9AGAM</name>
<accession>A0A8I2YUE3</accession>
<proteinExistence type="predicted"/>
<dbReference type="InterPro" id="IPR013785">
    <property type="entry name" value="Aldolase_TIM"/>
</dbReference>
<dbReference type="Gene3D" id="3.20.20.70">
    <property type="entry name" value="Aldolase class I"/>
    <property type="match status" value="1"/>
</dbReference>
<feature type="domain" description="NADH:flavin oxidoreductase/NADH oxidase N-terminal" evidence="1">
    <location>
        <begin position="31"/>
        <end position="112"/>
    </location>
</feature>
<protein>
    <recommendedName>
        <fullName evidence="1">NADH:flavin oxidoreductase/NADH oxidase N-terminal domain-containing protein</fullName>
    </recommendedName>
</protein>
<keyword evidence="3" id="KW-1185">Reference proteome</keyword>
<dbReference type="InterPro" id="IPR001155">
    <property type="entry name" value="OxRdtase_FMN_N"/>
</dbReference>
<dbReference type="Proteomes" id="UP000683000">
    <property type="component" value="Unassembled WGS sequence"/>
</dbReference>